<dbReference type="VEuPathDB" id="VectorBase:AMEM21_005264"/>
<reference evidence="2" key="1">
    <citation type="submission" date="2020-05" db="UniProtKB">
        <authorList>
            <consortium name="EnsemblMetazoa"/>
        </authorList>
    </citation>
    <scope>IDENTIFICATION</scope>
    <source>
        <strain evidence="2">MAF</strain>
    </source>
</reference>
<dbReference type="EnsemblMetazoa" id="AMEM009320-RA">
    <property type="protein sequence ID" value="AMEM009320-PA"/>
    <property type="gene ID" value="AMEM009320"/>
</dbReference>
<sequence>MTSPSYRLSRMRRYMPMCGSMSYWRSSGRSRRQSCISIRTSSRRMQCSHTRKWLDSPGWSGSAAGAPPAGLATVGLTSRPASSSVRKREQPSHMTEPHTRQWCWRRVSPKPRAQVGQSFTSLPSIHGTLLCSCRFLPSGSAGSPSSSLSSRMISLFVSAAYRSSRGLRTARKYAMCSQVQPAGCWLPGCSSGLLAAPALPTATPDSAPYRDGGDGSLPSAPCCWLPCWPAGFRLPPFSMPCRARLKISLSDFSRSCSSECSCSTCTVSRSGVRRSRLHTGHRKPSRISLSVGSRKAPDVADSLSCRSNGLSMLVLTQADGGSFLTPSGSTYCPIPLDVLEQENGTAPAGWSASCTQRRTEDYAKVEQAVAVIKDHLEKQAAATIPIRDELRQFGGTLLPLLNSAQLKTEAAELDELRMSVLVAAIEAGRIPEAMTQFLMLAGWNRWPEIVARIYQNTRRDRQHIANLLEFIRIVPARDDRVAFYHELKKHMVSSKDYESFLGALFAADAFHVVYEADGKTPLNESDAKALYTTMLDGAGAYFQRALLTGANRYDLFLLDKHHPQLFDLLFDRVVNVSQADMRKFNSWQMMGALCRVNRPMLKVQLFRKTAYLLLDHFKWEKENEFYAPMLAGYFEVCLPEIRKDPATAGLVTEVQNIFGRYKKGMNYKSISNIIGKNIHAYAGLEKLAIVTPSMMRWSAVQLTTIMWAGTTRPSASNRGRTRVWPSPPIATWGVITTGIDFCSTLFTFGTTSPWGVCIATLMLW</sequence>
<dbReference type="AlphaFoldDB" id="A0A182V5S3"/>
<name>A0A182V5S3_ANOME</name>
<dbReference type="Proteomes" id="UP000075903">
    <property type="component" value="Unassembled WGS sequence"/>
</dbReference>
<feature type="region of interest" description="Disordered" evidence="1">
    <location>
        <begin position="70"/>
        <end position="99"/>
    </location>
</feature>
<evidence type="ECO:0000313" key="2">
    <source>
        <dbReference type="EnsemblMetazoa" id="AMEM009320-PA"/>
    </source>
</evidence>
<protein>
    <submittedName>
        <fullName evidence="2">Uncharacterized protein</fullName>
    </submittedName>
</protein>
<proteinExistence type="predicted"/>
<dbReference type="VEuPathDB" id="VectorBase:AMEM009320"/>
<accession>A0A182V5S3</accession>
<keyword evidence="3" id="KW-1185">Reference proteome</keyword>
<feature type="compositionally biased region" description="Polar residues" evidence="1">
    <location>
        <begin position="75"/>
        <end position="84"/>
    </location>
</feature>
<organism evidence="2 3">
    <name type="scientific">Anopheles merus</name>
    <name type="common">Mosquito</name>
    <dbReference type="NCBI Taxonomy" id="30066"/>
    <lineage>
        <taxon>Eukaryota</taxon>
        <taxon>Metazoa</taxon>
        <taxon>Ecdysozoa</taxon>
        <taxon>Arthropoda</taxon>
        <taxon>Hexapoda</taxon>
        <taxon>Insecta</taxon>
        <taxon>Pterygota</taxon>
        <taxon>Neoptera</taxon>
        <taxon>Endopterygota</taxon>
        <taxon>Diptera</taxon>
        <taxon>Nematocera</taxon>
        <taxon>Culicoidea</taxon>
        <taxon>Culicidae</taxon>
        <taxon>Anophelinae</taxon>
        <taxon>Anopheles</taxon>
    </lineage>
</organism>
<evidence type="ECO:0000313" key="3">
    <source>
        <dbReference type="Proteomes" id="UP000075903"/>
    </source>
</evidence>
<feature type="compositionally biased region" description="Basic and acidic residues" evidence="1">
    <location>
        <begin position="86"/>
        <end position="99"/>
    </location>
</feature>
<evidence type="ECO:0000256" key="1">
    <source>
        <dbReference type="SAM" id="MobiDB-lite"/>
    </source>
</evidence>